<evidence type="ECO:0000256" key="4">
    <source>
        <dbReference type="ARBA" id="ARBA00022729"/>
    </source>
</evidence>
<dbReference type="GO" id="GO:0009653">
    <property type="term" value="P:anatomical structure morphogenesis"/>
    <property type="evidence" value="ECO:0007669"/>
    <property type="project" value="UniProtKB-ARBA"/>
</dbReference>
<dbReference type="GO" id="GO:0007156">
    <property type="term" value="P:homophilic cell adhesion via plasma membrane adhesion molecules"/>
    <property type="evidence" value="ECO:0007669"/>
    <property type="project" value="InterPro"/>
</dbReference>
<gene>
    <name evidence="15" type="primary">LOC106516935</name>
</gene>
<dbReference type="InterPro" id="IPR020894">
    <property type="entry name" value="Cadherin_CS"/>
</dbReference>
<feature type="chain" id="PRO_5014139558" evidence="12">
    <location>
        <begin position="29"/>
        <end position="273"/>
    </location>
</feature>
<dbReference type="PRINTS" id="PR00205">
    <property type="entry name" value="CADHERIN"/>
</dbReference>
<dbReference type="FunFam" id="2.60.40.60:FF:000007">
    <property type="entry name" value="Protocadherin alpha 2"/>
    <property type="match status" value="1"/>
</dbReference>
<evidence type="ECO:0000256" key="12">
    <source>
        <dbReference type="SAM" id="SignalP"/>
    </source>
</evidence>
<keyword evidence="9" id="KW-0472">Membrane</keyword>
<evidence type="ECO:0000313" key="15">
    <source>
        <dbReference type="RefSeq" id="XP_013863009.1"/>
    </source>
</evidence>
<evidence type="ECO:0000256" key="1">
    <source>
        <dbReference type="ARBA" id="ARBA00004251"/>
    </source>
</evidence>
<evidence type="ECO:0000256" key="2">
    <source>
        <dbReference type="ARBA" id="ARBA00022475"/>
    </source>
</evidence>
<dbReference type="InterPro" id="IPR050174">
    <property type="entry name" value="Protocadherin/Cadherin-CA"/>
</dbReference>
<evidence type="ECO:0000256" key="8">
    <source>
        <dbReference type="ARBA" id="ARBA00022989"/>
    </source>
</evidence>
<evidence type="ECO:0000256" key="6">
    <source>
        <dbReference type="ARBA" id="ARBA00022837"/>
    </source>
</evidence>
<dbReference type="InParanoid" id="A0A2I4B5J2"/>
<keyword evidence="2" id="KW-1003">Cell membrane</keyword>
<dbReference type="InterPro" id="IPR015919">
    <property type="entry name" value="Cadherin-like_sf"/>
</dbReference>
<keyword evidence="7" id="KW-0130">Cell adhesion</keyword>
<evidence type="ECO:0000256" key="9">
    <source>
        <dbReference type="ARBA" id="ARBA00023136"/>
    </source>
</evidence>
<dbReference type="Gene3D" id="2.60.40.60">
    <property type="entry name" value="Cadherins"/>
    <property type="match status" value="3"/>
</dbReference>
<keyword evidence="14" id="KW-1185">Reference proteome</keyword>
<dbReference type="InterPro" id="IPR002126">
    <property type="entry name" value="Cadherin-like_dom"/>
</dbReference>
<dbReference type="AlphaFoldDB" id="A0A2I4B5J2"/>
<reference evidence="15" key="1">
    <citation type="submission" date="2025-08" db="UniProtKB">
        <authorList>
            <consortium name="RefSeq"/>
        </authorList>
    </citation>
    <scope>IDENTIFICATION</scope>
</reference>
<feature type="signal peptide" evidence="12">
    <location>
        <begin position="1"/>
        <end position="28"/>
    </location>
</feature>
<evidence type="ECO:0000313" key="14">
    <source>
        <dbReference type="Proteomes" id="UP000192220"/>
    </source>
</evidence>
<name>A0A2I4B5J2_AUSLI</name>
<dbReference type="PANTHER" id="PTHR24028:SF287">
    <property type="entry name" value="CADHERIN-RELATED NEURONAL RECEPTOR VARIABLE 1-RELATED"/>
    <property type="match status" value="1"/>
</dbReference>
<evidence type="ECO:0000259" key="13">
    <source>
        <dbReference type="PROSITE" id="PS50268"/>
    </source>
</evidence>
<evidence type="ECO:0000256" key="3">
    <source>
        <dbReference type="ARBA" id="ARBA00022692"/>
    </source>
</evidence>
<dbReference type="CDD" id="cd11304">
    <property type="entry name" value="Cadherin_repeat"/>
    <property type="match status" value="3"/>
</dbReference>
<dbReference type="Pfam" id="PF08266">
    <property type="entry name" value="Cadherin_2"/>
    <property type="match status" value="1"/>
</dbReference>
<evidence type="ECO:0000256" key="5">
    <source>
        <dbReference type="ARBA" id="ARBA00022737"/>
    </source>
</evidence>
<dbReference type="SMART" id="SM00112">
    <property type="entry name" value="CA"/>
    <property type="match status" value="2"/>
</dbReference>
<dbReference type="SUPFAM" id="SSF49313">
    <property type="entry name" value="Cadherin-like"/>
    <property type="match status" value="3"/>
</dbReference>
<keyword evidence="5" id="KW-0677">Repeat</keyword>
<dbReference type="GeneID" id="106516935"/>
<dbReference type="InterPro" id="IPR013164">
    <property type="entry name" value="Cadherin_N"/>
</dbReference>
<dbReference type="PANTHER" id="PTHR24028">
    <property type="entry name" value="CADHERIN-87A"/>
    <property type="match status" value="1"/>
</dbReference>
<organism evidence="14 15">
    <name type="scientific">Austrofundulus limnaeus</name>
    <name type="common">Annual killifish</name>
    <dbReference type="NCBI Taxonomy" id="52670"/>
    <lineage>
        <taxon>Eukaryota</taxon>
        <taxon>Metazoa</taxon>
        <taxon>Chordata</taxon>
        <taxon>Craniata</taxon>
        <taxon>Vertebrata</taxon>
        <taxon>Euteleostomi</taxon>
        <taxon>Actinopterygii</taxon>
        <taxon>Neopterygii</taxon>
        <taxon>Teleostei</taxon>
        <taxon>Neoteleostei</taxon>
        <taxon>Acanthomorphata</taxon>
        <taxon>Ovalentaria</taxon>
        <taxon>Atherinomorphae</taxon>
        <taxon>Cyprinodontiformes</taxon>
        <taxon>Rivulidae</taxon>
        <taxon>Austrofundulus</taxon>
    </lineage>
</organism>
<dbReference type="OrthoDB" id="6252479at2759"/>
<keyword evidence="3" id="KW-0812">Transmembrane</keyword>
<protein>
    <submittedName>
        <fullName evidence="15">Protocadherin alpha-8</fullName>
    </submittedName>
</protein>
<evidence type="ECO:0000256" key="10">
    <source>
        <dbReference type="ARBA" id="ARBA00023180"/>
    </source>
</evidence>
<sequence>MYLDQRWSNFGIYLCLLLLDCCWQTVAGQLSYTVSEEANPGTAVGNIAKDLNLSVHELESRMFQLVAGSKKKYLEVNLKSGVLLVSERIDREELCSHEAKCSLNVEAVINSPLKLYRIDVEVLDVNDNAPLFSTKQQSLCIAESTLPGVKFALSEAADADMGRNGVATYKLSQNEHFSLAVNKAGDSMSAELVLQKALDREKQPVITMTLVAVDGGTPPKSGTSQLQINVLDNNDNIPIFSESLYKTKITENAQLGTTVITVRATDADEGRSC</sequence>
<keyword evidence="6 11" id="KW-0106">Calcium</keyword>
<feature type="domain" description="Cadherin" evidence="13">
    <location>
        <begin position="133"/>
        <end position="240"/>
    </location>
</feature>
<proteinExistence type="predicted"/>
<dbReference type="PROSITE" id="PS00232">
    <property type="entry name" value="CADHERIN_1"/>
    <property type="match status" value="1"/>
</dbReference>
<dbReference type="Proteomes" id="UP000192220">
    <property type="component" value="Unplaced"/>
</dbReference>
<keyword evidence="10" id="KW-0325">Glycoprotein</keyword>
<dbReference type="Pfam" id="PF00028">
    <property type="entry name" value="Cadherin"/>
    <property type="match status" value="1"/>
</dbReference>
<dbReference type="KEGG" id="alim:106516935"/>
<accession>A0A2I4B5J2</accession>
<dbReference type="GO" id="GO:0005886">
    <property type="term" value="C:plasma membrane"/>
    <property type="evidence" value="ECO:0007669"/>
    <property type="project" value="UniProtKB-SubCell"/>
</dbReference>
<evidence type="ECO:0000256" key="11">
    <source>
        <dbReference type="PROSITE-ProRule" id="PRU00043"/>
    </source>
</evidence>
<keyword evidence="8" id="KW-1133">Transmembrane helix</keyword>
<keyword evidence="4 12" id="KW-0732">Signal</keyword>
<comment type="subcellular location">
    <subcellularLocation>
        <location evidence="1">Cell membrane</location>
        <topology evidence="1">Single-pass type I membrane protein</topology>
    </subcellularLocation>
</comment>
<dbReference type="RefSeq" id="XP_013863009.1">
    <property type="nucleotide sequence ID" value="XM_014007555.1"/>
</dbReference>
<feature type="domain" description="Cadherin" evidence="13">
    <location>
        <begin position="26"/>
        <end position="132"/>
    </location>
</feature>
<dbReference type="PROSITE" id="PS50268">
    <property type="entry name" value="CADHERIN_2"/>
    <property type="match status" value="2"/>
</dbReference>
<evidence type="ECO:0000256" key="7">
    <source>
        <dbReference type="ARBA" id="ARBA00022889"/>
    </source>
</evidence>
<dbReference type="FunFam" id="2.60.40.60:FF:000006">
    <property type="entry name" value="Protocadherin alpha 2"/>
    <property type="match status" value="1"/>
</dbReference>
<dbReference type="GO" id="GO:0005509">
    <property type="term" value="F:calcium ion binding"/>
    <property type="evidence" value="ECO:0007669"/>
    <property type="project" value="UniProtKB-UniRule"/>
</dbReference>